<evidence type="ECO:0000313" key="2">
    <source>
        <dbReference type="Proteomes" id="UP000030672"/>
    </source>
</evidence>
<dbReference type="GeneID" id="63917887"/>
<dbReference type="Proteomes" id="UP000030672">
    <property type="component" value="Unassembled WGS sequence"/>
</dbReference>
<proteinExistence type="predicted"/>
<sequence length="210" mass="23491">MLLLFTAHPHLLPIRNHNFHALRVIHTTHNYLSQLARVSDTIASSSQDFSTSSRFRSVSLYQQHISCAQAILFDSSSQTASSRHSSIKNTSKMSTTTVSKVIAMVNDPTLTSLSERIAATQTLLDLHETIRKNHQTAFKRHVKNASASLDKGGSPDTLTHMEKGIEIQKMICDETDEMARYARELVELLEERQKVIRGMMDVGEDVAMAP</sequence>
<gene>
    <name evidence="1" type="ORF">M437DRAFT_64941</name>
</gene>
<dbReference type="AlphaFoldDB" id="A0A074VYP0"/>
<reference evidence="1 2" key="1">
    <citation type="journal article" date="2014" name="BMC Genomics">
        <title>Genome sequencing of four Aureobasidium pullulans varieties: biotechnological potential, stress tolerance, and description of new species.</title>
        <authorList>
            <person name="Gostin Ar C."/>
            <person name="Ohm R.A."/>
            <person name="Kogej T."/>
            <person name="Sonjak S."/>
            <person name="Turk M."/>
            <person name="Zajc J."/>
            <person name="Zalar P."/>
            <person name="Grube M."/>
            <person name="Sun H."/>
            <person name="Han J."/>
            <person name="Sharma A."/>
            <person name="Chiniquy J."/>
            <person name="Ngan C.Y."/>
            <person name="Lipzen A."/>
            <person name="Barry K."/>
            <person name="Grigoriev I.V."/>
            <person name="Gunde-Cimerman N."/>
        </authorList>
    </citation>
    <scope>NUCLEOTIDE SEQUENCE [LARGE SCALE GENOMIC DNA]</scope>
    <source>
        <strain evidence="1 2">CBS 110374</strain>
    </source>
</reference>
<keyword evidence="2" id="KW-1185">Reference proteome</keyword>
<dbReference type="HOGENOM" id="CLU_1309880_0_0_1"/>
<name>A0A074VYP0_AURM1</name>
<dbReference type="EMBL" id="KL584829">
    <property type="protein sequence ID" value="KEQ64399.1"/>
    <property type="molecule type" value="Genomic_DNA"/>
</dbReference>
<evidence type="ECO:0000313" key="1">
    <source>
        <dbReference type="EMBL" id="KEQ64399.1"/>
    </source>
</evidence>
<dbReference type="RefSeq" id="XP_040881422.1">
    <property type="nucleotide sequence ID" value="XM_041024514.1"/>
</dbReference>
<accession>A0A074VYP0</accession>
<organism evidence="1 2">
    <name type="scientific">Aureobasidium melanogenum (strain CBS 110374)</name>
    <name type="common">Aureobasidium pullulans var. melanogenum</name>
    <dbReference type="NCBI Taxonomy" id="1043003"/>
    <lineage>
        <taxon>Eukaryota</taxon>
        <taxon>Fungi</taxon>
        <taxon>Dikarya</taxon>
        <taxon>Ascomycota</taxon>
        <taxon>Pezizomycotina</taxon>
        <taxon>Dothideomycetes</taxon>
        <taxon>Dothideomycetidae</taxon>
        <taxon>Dothideales</taxon>
        <taxon>Saccotheciaceae</taxon>
        <taxon>Aureobasidium</taxon>
    </lineage>
</organism>
<protein>
    <submittedName>
        <fullName evidence="1">Uncharacterized protein</fullName>
    </submittedName>
</protein>